<name>A0A4Z2GR47_9TELE</name>
<dbReference type="AlphaFoldDB" id="A0A4Z2GR47"/>
<organism evidence="2 3">
    <name type="scientific">Liparis tanakae</name>
    <name type="common">Tanaka's snailfish</name>
    <dbReference type="NCBI Taxonomy" id="230148"/>
    <lineage>
        <taxon>Eukaryota</taxon>
        <taxon>Metazoa</taxon>
        <taxon>Chordata</taxon>
        <taxon>Craniata</taxon>
        <taxon>Vertebrata</taxon>
        <taxon>Euteleostomi</taxon>
        <taxon>Actinopterygii</taxon>
        <taxon>Neopterygii</taxon>
        <taxon>Teleostei</taxon>
        <taxon>Neoteleostei</taxon>
        <taxon>Acanthomorphata</taxon>
        <taxon>Eupercaria</taxon>
        <taxon>Perciformes</taxon>
        <taxon>Cottioidei</taxon>
        <taxon>Cottales</taxon>
        <taxon>Liparidae</taxon>
        <taxon>Liparis</taxon>
    </lineage>
</organism>
<proteinExistence type="predicted"/>
<reference evidence="2 3" key="1">
    <citation type="submission" date="2019-03" db="EMBL/GenBank/DDBJ databases">
        <title>First draft genome of Liparis tanakae, snailfish: a comprehensive survey of snailfish specific genes.</title>
        <authorList>
            <person name="Kim W."/>
            <person name="Song I."/>
            <person name="Jeong J.-H."/>
            <person name="Kim D."/>
            <person name="Kim S."/>
            <person name="Ryu S."/>
            <person name="Song J.Y."/>
            <person name="Lee S.K."/>
        </authorList>
    </citation>
    <scope>NUCLEOTIDE SEQUENCE [LARGE SCALE GENOMIC DNA]</scope>
    <source>
        <tissue evidence="2">Muscle</tissue>
    </source>
</reference>
<feature type="compositionally biased region" description="Polar residues" evidence="1">
    <location>
        <begin position="238"/>
        <end position="248"/>
    </location>
</feature>
<comment type="caution">
    <text evidence="2">The sequence shown here is derived from an EMBL/GenBank/DDBJ whole genome shotgun (WGS) entry which is preliminary data.</text>
</comment>
<evidence type="ECO:0000313" key="3">
    <source>
        <dbReference type="Proteomes" id="UP000314294"/>
    </source>
</evidence>
<dbReference type="Proteomes" id="UP000314294">
    <property type="component" value="Unassembled WGS sequence"/>
</dbReference>
<keyword evidence="3" id="KW-1185">Reference proteome</keyword>
<gene>
    <name evidence="2" type="ORF">EYF80_033872</name>
</gene>
<feature type="compositionally biased region" description="Basic and acidic residues" evidence="1">
    <location>
        <begin position="251"/>
        <end position="273"/>
    </location>
</feature>
<feature type="region of interest" description="Disordered" evidence="1">
    <location>
        <begin position="224"/>
        <end position="273"/>
    </location>
</feature>
<feature type="region of interest" description="Disordered" evidence="1">
    <location>
        <begin position="74"/>
        <end position="118"/>
    </location>
</feature>
<accession>A0A4Z2GR47</accession>
<dbReference type="EMBL" id="SRLO01000442">
    <property type="protein sequence ID" value="TNN55936.1"/>
    <property type="molecule type" value="Genomic_DNA"/>
</dbReference>
<evidence type="ECO:0000313" key="2">
    <source>
        <dbReference type="EMBL" id="TNN55936.1"/>
    </source>
</evidence>
<feature type="compositionally biased region" description="Basic and acidic residues" evidence="1">
    <location>
        <begin position="74"/>
        <end position="96"/>
    </location>
</feature>
<evidence type="ECO:0000256" key="1">
    <source>
        <dbReference type="SAM" id="MobiDB-lite"/>
    </source>
</evidence>
<feature type="region of interest" description="Disordered" evidence="1">
    <location>
        <begin position="1"/>
        <end position="21"/>
    </location>
</feature>
<sequence length="291" mass="32407">MSSCKASPDSPAATRGSCFPDVSGRVTDGNGAHHLPMVQCVDLAGVARNPWAHQSIRRERYRLHLSVGRHVKRISTDERKEKGEEVKQGRRDERGRTGNRKNASGRMQPQQPQQQHSFGATCCAIQQRRPQLRLHWPDPHSSQLHGATYQMHPGMGRVRPGGSANLQLRRSGKARGEACPGARLDPGARVLMSVRLARTCGAFYHLHLFPTCGEGEHRVLLIEPGGQPNHRAERDGGQQDSSRGNPSSLIRHGEGWRKGGEDRRRGAQEEARQGWKECLKTKSFENTLRLI</sequence>
<protein>
    <submittedName>
        <fullName evidence="2">Uncharacterized protein</fullName>
    </submittedName>
</protein>